<feature type="active site" evidence="5 6">
    <location>
        <position position="208"/>
    </location>
</feature>
<dbReference type="PANTHER" id="PTHR43570">
    <property type="entry name" value="ALDEHYDE DEHYDROGENASE"/>
    <property type="match status" value="1"/>
</dbReference>
<dbReference type="PANTHER" id="PTHR43570:SF16">
    <property type="entry name" value="ALDEHYDE DEHYDROGENASE TYPE III, ISOFORM Q"/>
    <property type="match status" value="1"/>
</dbReference>
<dbReference type="GO" id="GO:0004029">
    <property type="term" value="F:aldehyde dehydrogenase (NAD+) activity"/>
    <property type="evidence" value="ECO:0007669"/>
    <property type="project" value="TreeGrafter"/>
</dbReference>
<evidence type="ECO:0000256" key="6">
    <source>
        <dbReference type="PROSITE-ProRule" id="PRU10007"/>
    </source>
</evidence>
<dbReference type="AlphaFoldDB" id="A0A9D1HNR8"/>
<comment type="similarity">
    <text evidence="1 4 7">Belongs to the aldehyde dehydrogenase family.</text>
</comment>
<feature type="active site" evidence="5">
    <location>
        <position position="242"/>
    </location>
</feature>
<dbReference type="CDD" id="cd07136">
    <property type="entry name" value="ALDH_YwdH-P39616"/>
    <property type="match status" value="1"/>
</dbReference>
<dbReference type="GO" id="GO:0005737">
    <property type="term" value="C:cytoplasm"/>
    <property type="evidence" value="ECO:0007669"/>
    <property type="project" value="TreeGrafter"/>
</dbReference>
<dbReference type="InterPro" id="IPR015590">
    <property type="entry name" value="Aldehyde_DH_dom"/>
</dbReference>
<gene>
    <name evidence="9" type="ORF">IAD15_07700</name>
</gene>
<evidence type="ECO:0000256" key="7">
    <source>
        <dbReference type="RuleBase" id="RU003345"/>
    </source>
</evidence>
<evidence type="ECO:0000256" key="3">
    <source>
        <dbReference type="ARBA" id="ARBA00023027"/>
    </source>
</evidence>
<comment type="caution">
    <text evidence="9">The sequence shown here is derived from an EMBL/GenBank/DDBJ whole genome shotgun (WGS) entry which is preliminary data.</text>
</comment>
<dbReference type="PIRSF" id="PIRSF036492">
    <property type="entry name" value="ALDH"/>
    <property type="match status" value="1"/>
</dbReference>
<evidence type="ECO:0000256" key="4">
    <source>
        <dbReference type="PIRNR" id="PIRNR036492"/>
    </source>
</evidence>
<dbReference type="FunFam" id="3.40.605.10:FF:000004">
    <property type="entry name" value="Aldehyde dehydrogenase"/>
    <property type="match status" value="1"/>
</dbReference>
<dbReference type="InterPro" id="IPR016163">
    <property type="entry name" value="Ald_DH_C"/>
</dbReference>
<dbReference type="InterPro" id="IPR012394">
    <property type="entry name" value="Aldehyde_DH_NAD(P)"/>
</dbReference>
<dbReference type="GO" id="GO:0006081">
    <property type="term" value="P:aldehyde metabolic process"/>
    <property type="evidence" value="ECO:0007669"/>
    <property type="project" value="InterPro"/>
</dbReference>
<dbReference type="InterPro" id="IPR029510">
    <property type="entry name" value="Ald_DH_CS_GLU"/>
</dbReference>
<feature type="domain" description="Aldehyde dehydrogenase" evidence="8">
    <location>
        <begin position="19"/>
        <end position="421"/>
    </location>
</feature>
<accession>A0A9D1HNR8</accession>
<dbReference type="FunFam" id="3.40.309.10:FF:000003">
    <property type="entry name" value="Aldehyde dehydrogenase"/>
    <property type="match status" value="1"/>
</dbReference>
<evidence type="ECO:0000256" key="5">
    <source>
        <dbReference type="PIRSR" id="PIRSR036492-1"/>
    </source>
</evidence>
<name>A0A9D1HNR8_9FIRM</name>
<dbReference type="InterPro" id="IPR016162">
    <property type="entry name" value="Ald_DH_N"/>
</dbReference>
<evidence type="ECO:0000313" key="9">
    <source>
        <dbReference type="EMBL" id="HIU13935.1"/>
    </source>
</evidence>
<sequence>MTWARLDSLRHSFQDGHTLVLEWRLEQLRRLKKGLQQYEKQLMEALYQDLGKADQESYMTEISLVYQEIDYFLRHLRHLTKARRVSMSLAQFPASCWVQPSAYGMVLIMSPWNYPVLLSLQPLAGALASGNVVVLKPSEYSVHTTRVLDRLIADVFDPRDVQVITGDASVASSLLDEPFDYIFFTGSTSVGRIVMQKASVHLTPVTLELGGKSPCLVERSADLDLASRRIVFGKMLNAGQTCVAPDYLLVDERCYDQLLAKLISEIQRQYGQLEDMGRIINQKHFDRLNHYLQEGKILYGGKVDPVSRRIMPTLLGHLTGEEPVMQEEIFGPILPILTYHHIEDALAFIEARPRPLAFYLFTNDHKLMKTYQERFRFGGGCINDTVLHLSNHRLPFGGVGASGMGNYHGRYSFQTFSHDKAIMKKSRWFDTSLRYRPYTRTKWWLLKRLLK</sequence>
<reference evidence="9" key="2">
    <citation type="journal article" date="2021" name="PeerJ">
        <title>Extensive microbial diversity within the chicken gut microbiome revealed by metagenomics and culture.</title>
        <authorList>
            <person name="Gilroy R."/>
            <person name="Ravi A."/>
            <person name="Getino M."/>
            <person name="Pursley I."/>
            <person name="Horton D.L."/>
            <person name="Alikhan N.F."/>
            <person name="Baker D."/>
            <person name="Gharbi K."/>
            <person name="Hall N."/>
            <person name="Watson M."/>
            <person name="Adriaenssens E.M."/>
            <person name="Foster-Nyarko E."/>
            <person name="Jarju S."/>
            <person name="Secka A."/>
            <person name="Antonio M."/>
            <person name="Oren A."/>
            <person name="Chaudhuri R.R."/>
            <person name="La Ragione R."/>
            <person name="Hildebrand F."/>
            <person name="Pallen M.J."/>
        </authorList>
    </citation>
    <scope>NUCLEOTIDE SEQUENCE</scope>
    <source>
        <strain evidence="9">CHK195-11698</strain>
    </source>
</reference>
<dbReference type="Proteomes" id="UP000824175">
    <property type="component" value="Unassembled WGS sequence"/>
</dbReference>
<protein>
    <recommendedName>
        <fullName evidence="4">Aldehyde dehydrogenase</fullName>
    </recommendedName>
</protein>
<evidence type="ECO:0000313" key="10">
    <source>
        <dbReference type="Proteomes" id="UP000824175"/>
    </source>
</evidence>
<proteinExistence type="inferred from homology"/>
<organism evidence="9 10">
    <name type="scientific">Candidatus Fimiplasma intestinipullorum</name>
    <dbReference type="NCBI Taxonomy" id="2840825"/>
    <lineage>
        <taxon>Bacteria</taxon>
        <taxon>Bacillati</taxon>
        <taxon>Bacillota</taxon>
        <taxon>Clostridia</taxon>
        <taxon>Eubacteriales</taxon>
        <taxon>Candidatus Fimiplasma</taxon>
    </lineage>
</organism>
<dbReference type="Gene3D" id="3.40.309.10">
    <property type="entry name" value="Aldehyde Dehydrogenase, Chain A, domain 2"/>
    <property type="match status" value="1"/>
</dbReference>
<keyword evidence="2 4" id="KW-0560">Oxidoreductase</keyword>
<dbReference type="Pfam" id="PF00171">
    <property type="entry name" value="Aldedh"/>
    <property type="match status" value="1"/>
</dbReference>
<dbReference type="SUPFAM" id="SSF53720">
    <property type="entry name" value="ALDH-like"/>
    <property type="match status" value="1"/>
</dbReference>
<dbReference type="Gene3D" id="3.40.605.10">
    <property type="entry name" value="Aldehyde Dehydrogenase, Chain A, domain 1"/>
    <property type="match status" value="1"/>
</dbReference>
<evidence type="ECO:0000256" key="1">
    <source>
        <dbReference type="ARBA" id="ARBA00009986"/>
    </source>
</evidence>
<evidence type="ECO:0000259" key="8">
    <source>
        <dbReference type="Pfam" id="PF00171"/>
    </source>
</evidence>
<reference evidence="9" key="1">
    <citation type="submission" date="2020-10" db="EMBL/GenBank/DDBJ databases">
        <authorList>
            <person name="Gilroy R."/>
        </authorList>
    </citation>
    <scope>NUCLEOTIDE SEQUENCE</scope>
    <source>
        <strain evidence="9">CHK195-11698</strain>
    </source>
</reference>
<keyword evidence="3" id="KW-0520">NAD</keyword>
<dbReference type="EMBL" id="DVMJ01000064">
    <property type="protein sequence ID" value="HIU13935.1"/>
    <property type="molecule type" value="Genomic_DNA"/>
</dbReference>
<dbReference type="InterPro" id="IPR016161">
    <property type="entry name" value="Ald_DH/histidinol_DH"/>
</dbReference>
<dbReference type="PROSITE" id="PS00687">
    <property type="entry name" value="ALDEHYDE_DEHYDR_GLU"/>
    <property type="match status" value="1"/>
</dbReference>
<evidence type="ECO:0000256" key="2">
    <source>
        <dbReference type="ARBA" id="ARBA00023002"/>
    </source>
</evidence>